<protein>
    <submittedName>
        <fullName evidence="3">Glycosyltransferase involved in cell wall bisynthesis</fullName>
    </submittedName>
</protein>
<reference evidence="3 4" key="1">
    <citation type="submission" date="2017-06" db="EMBL/GenBank/DDBJ databases">
        <authorList>
            <person name="Kim H.J."/>
            <person name="Triplett B.A."/>
        </authorList>
    </citation>
    <scope>NUCLEOTIDE SEQUENCE [LARGE SCALE GENOMIC DNA]</scope>
    <source>
        <strain evidence="3 4">DSM 25597</strain>
    </source>
</reference>
<dbReference type="EMBL" id="FZNY01000006">
    <property type="protein sequence ID" value="SNS10506.1"/>
    <property type="molecule type" value="Genomic_DNA"/>
</dbReference>
<evidence type="ECO:0000313" key="4">
    <source>
        <dbReference type="Proteomes" id="UP000198379"/>
    </source>
</evidence>
<dbReference type="Gene3D" id="3.40.50.2000">
    <property type="entry name" value="Glycogen Phosphorylase B"/>
    <property type="match status" value="2"/>
</dbReference>
<feature type="domain" description="Glycosyltransferase subfamily 4-like N-terminal" evidence="2">
    <location>
        <begin position="20"/>
        <end position="181"/>
    </location>
</feature>
<dbReference type="OrthoDB" id="502646at2"/>
<sequence length="379" mass="42600">MHIAFLTPEYPHPRIQRAAGIGTSIKNLAIALSRKQIQVTVFVYSQSEDVVVEDQGVTLHLIKHKTYRIGGWFLYRKHINRYINTVVKKQHIDVIEAPDWTGITSFMKFKIPVVIRLHGSDTYFCELEGRTQKKKNFYFEKNALIKADHILSVSAFTAKKTASLFGIKNTITTIHNGVDVSMFTPDHSKMIPKTILYFGTIIRKKGVLALAEAFNKVIAEEPSARLTFIGKDVTDAKTGTSTIQLLQSILTKEALAQVTFIAQIPYHEVANAIRSAHVVCLPSYAEAFPMTWLEAMALEKAMVTSDIGWAKELMIDGKTGYITHPDDTHKLANAIVMLLQDIDLSKTLGVQARKQILAHFTQDQIAEKNNVFYKNLIAK</sequence>
<accession>A0A239BRK7</accession>
<feature type="domain" description="Glycosyl transferase family 1" evidence="1">
    <location>
        <begin position="192"/>
        <end position="355"/>
    </location>
</feature>
<gene>
    <name evidence="3" type="ORF">SAMN06265376_106381</name>
</gene>
<dbReference type="RefSeq" id="WP_089372976.1">
    <property type="nucleotide sequence ID" value="NZ_BMEP01000005.1"/>
</dbReference>
<dbReference type="InterPro" id="IPR001296">
    <property type="entry name" value="Glyco_trans_1"/>
</dbReference>
<dbReference type="PANTHER" id="PTHR45947:SF3">
    <property type="entry name" value="SULFOQUINOVOSYL TRANSFERASE SQD2"/>
    <property type="match status" value="1"/>
</dbReference>
<dbReference type="GO" id="GO:0016757">
    <property type="term" value="F:glycosyltransferase activity"/>
    <property type="evidence" value="ECO:0007669"/>
    <property type="project" value="InterPro"/>
</dbReference>
<dbReference type="InterPro" id="IPR028098">
    <property type="entry name" value="Glyco_trans_4-like_N"/>
</dbReference>
<name>A0A239BRK7_9FLAO</name>
<evidence type="ECO:0000313" key="3">
    <source>
        <dbReference type="EMBL" id="SNS10506.1"/>
    </source>
</evidence>
<keyword evidence="4" id="KW-1185">Reference proteome</keyword>
<evidence type="ECO:0000259" key="2">
    <source>
        <dbReference type="Pfam" id="PF13439"/>
    </source>
</evidence>
<dbReference type="CDD" id="cd03801">
    <property type="entry name" value="GT4_PimA-like"/>
    <property type="match status" value="1"/>
</dbReference>
<evidence type="ECO:0000259" key="1">
    <source>
        <dbReference type="Pfam" id="PF00534"/>
    </source>
</evidence>
<proteinExistence type="predicted"/>
<dbReference type="Proteomes" id="UP000198379">
    <property type="component" value="Unassembled WGS sequence"/>
</dbReference>
<dbReference type="Pfam" id="PF00534">
    <property type="entry name" value="Glycos_transf_1"/>
    <property type="match status" value="1"/>
</dbReference>
<organism evidence="3 4">
    <name type="scientific">Dokdonia pacifica</name>
    <dbReference type="NCBI Taxonomy" id="1627892"/>
    <lineage>
        <taxon>Bacteria</taxon>
        <taxon>Pseudomonadati</taxon>
        <taxon>Bacteroidota</taxon>
        <taxon>Flavobacteriia</taxon>
        <taxon>Flavobacteriales</taxon>
        <taxon>Flavobacteriaceae</taxon>
        <taxon>Dokdonia</taxon>
    </lineage>
</organism>
<dbReference type="Pfam" id="PF13439">
    <property type="entry name" value="Glyco_transf_4"/>
    <property type="match status" value="1"/>
</dbReference>
<dbReference type="SUPFAM" id="SSF53756">
    <property type="entry name" value="UDP-Glycosyltransferase/glycogen phosphorylase"/>
    <property type="match status" value="1"/>
</dbReference>
<dbReference type="InterPro" id="IPR050194">
    <property type="entry name" value="Glycosyltransferase_grp1"/>
</dbReference>
<keyword evidence="3" id="KW-0808">Transferase</keyword>
<dbReference type="AlphaFoldDB" id="A0A239BRK7"/>
<dbReference type="PANTHER" id="PTHR45947">
    <property type="entry name" value="SULFOQUINOVOSYL TRANSFERASE SQD2"/>
    <property type="match status" value="1"/>
</dbReference>